<evidence type="ECO:0000313" key="3">
    <source>
        <dbReference type="EMBL" id="KAG8200210.1"/>
    </source>
</evidence>
<dbReference type="EMBL" id="JAFNEN010000018">
    <property type="protein sequence ID" value="KAG8200210.1"/>
    <property type="molecule type" value="Genomic_DNA"/>
</dbReference>
<evidence type="ECO:0000256" key="2">
    <source>
        <dbReference type="SAM" id="Phobius"/>
    </source>
</evidence>
<gene>
    <name evidence="3" type="ORF">JTE90_024989</name>
</gene>
<dbReference type="Gene3D" id="3.15.10.50">
    <property type="match status" value="1"/>
</dbReference>
<evidence type="ECO:0000256" key="1">
    <source>
        <dbReference type="SAM" id="MobiDB-lite"/>
    </source>
</evidence>
<dbReference type="Pfam" id="PF16984">
    <property type="entry name" value="Grp7_allergen"/>
    <property type="match status" value="1"/>
</dbReference>
<feature type="transmembrane region" description="Helical" evidence="2">
    <location>
        <begin position="20"/>
        <end position="39"/>
    </location>
</feature>
<dbReference type="AlphaFoldDB" id="A0AAV6VVV3"/>
<feature type="compositionally biased region" description="Basic and acidic residues" evidence="1">
    <location>
        <begin position="222"/>
        <end position="239"/>
    </location>
</feature>
<evidence type="ECO:0000313" key="4">
    <source>
        <dbReference type="Proteomes" id="UP000827092"/>
    </source>
</evidence>
<reference evidence="3 4" key="1">
    <citation type="journal article" date="2022" name="Nat. Ecol. Evol.">
        <title>A masculinizing supergene underlies an exaggerated male reproductive morph in a spider.</title>
        <authorList>
            <person name="Hendrickx F."/>
            <person name="De Corte Z."/>
            <person name="Sonet G."/>
            <person name="Van Belleghem S.M."/>
            <person name="Kostlbacher S."/>
            <person name="Vangestel C."/>
        </authorList>
    </citation>
    <scope>NUCLEOTIDE SEQUENCE [LARGE SCALE GENOMIC DNA]</scope>
    <source>
        <strain evidence="3">W744_W776</strain>
    </source>
</reference>
<organism evidence="3 4">
    <name type="scientific">Oedothorax gibbosus</name>
    <dbReference type="NCBI Taxonomy" id="931172"/>
    <lineage>
        <taxon>Eukaryota</taxon>
        <taxon>Metazoa</taxon>
        <taxon>Ecdysozoa</taxon>
        <taxon>Arthropoda</taxon>
        <taxon>Chelicerata</taxon>
        <taxon>Arachnida</taxon>
        <taxon>Araneae</taxon>
        <taxon>Araneomorphae</taxon>
        <taxon>Entelegynae</taxon>
        <taxon>Araneoidea</taxon>
        <taxon>Linyphiidae</taxon>
        <taxon>Erigoninae</taxon>
        <taxon>Oedothorax</taxon>
    </lineage>
</organism>
<proteinExistence type="predicted"/>
<name>A0AAV6VVV3_9ARAC</name>
<comment type="caution">
    <text evidence="3">The sequence shown here is derived from an EMBL/GenBank/DDBJ whole genome shotgun (WGS) entry which is preliminary data.</text>
</comment>
<feature type="region of interest" description="Disordered" evidence="1">
    <location>
        <begin position="222"/>
        <end position="247"/>
    </location>
</feature>
<keyword evidence="2" id="KW-1133">Transmembrane helix</keyword>
<dbReference type="Proteomes" id="UP000827092">
    <property type="component" value="Unassembled WGS sequence"/>
</dbReference>
<keyword evidence="2" id="KW-0812">Transmembrane</keyword>
<protein>
    <submittedName>
        <fullName evidence="3">Uncharacterized protein</fullName>
    </submittedName>
</protein>
<sequence length="247" mass="27603">MNESVRSTSKNCSEIKETMFLYFVAALLTSGGVLGSPLANQYVESVLNTALRTEIRMLYLDPANTPDFHTEFTDKVAIIGKVKGKADFFNGNVTGLSSARRNSECQGPYYSYGAKSVNCSITFNDLKINYNGKLKYGKMPVVNIKGTANATNQDIFIEVTQSQPAFGNTLKNFMFRQMGRLDIKFTGLGPLNKFTKFLEDGFRSHAEAEIFNTMKKEFKSLKRDARQAAQNDKEREKGLYDGPLPDC</sequence>
<keyword evidence="4" id="KW-1185">Reference proteome</keyword>
<dbReference type="InterPro" id="IPR020234">
    <property type="entry name" value="Mite_allergen_group-7"/>
</dbReference>
<keyword evidence="2" id="KW-0472">Membrane</keyword>
<accession>A0AAV6VVV3</accession>
<dbReference type="InterPro" id="IPR038602">
    <property type="entry name" value="Mite_allergen_7_sf"/>
</dbReference>